<organism evidence="4 5">
    <name type="scientific">Thiocapsa marina 5811</name>
    <dbReference type="NCBI Taxonomy" id="768671"/>
    <lineage>
        <taxon>Bacteria</taxon>
        <taxon>Pseudomonadati</taxon>
        <taxon>Pseudomonadota</taxon>
        <taxon>Gammaproteobacteria</taxon>
        <taxon>Chromatiales</taxon>
        <taxon>Chromatiaceae</taxon>
        <taxon>Thiocapsa</taxon>
    </lineage>
</organism>
<dbReference type="SMART" id="SM00448">
    <property type="entry name" value="REC"/>
    <property type="match status" value="1"/>
</dbReference>
<evidence type="ECO:0000256" key="1">
    <source>
        <dbReference type="ARBA" id="ARBA00022553"/>
    </source>
</evidence>
<dbReference type="EMBL" id="AFWV01000004">
    <property type="protein sequence ID" value="EGV19123.1"/>
    <property type="molecule type" value="Genomic_DNA"/>
</dbReference>
<keyword evidence="5" id="KW-1185">Reference proteome</keyword>
<sequence>MVLREFCLSASGFWLGAASGAEVVLAATVEAPPAGPRGPVFEVVATGGADLQDLAEQLARPPTPEGLVADAFNSGRIGLYLCRRLLEGLGGTLDLEAIDGGCRFVLRMPADAVPAPTDRPDGGSVPEPRLAGHVLVVEDNALNQTLLTRILQRYGASCACVAGGAEAIARCAEGGIDAVLMDDTLPDMDGCTVTEHIRAQRLGDARHLPIVGLRVPVPSAERREPCAGQDAVLMKPVKHTALFDALQPWLGMANNVAEPSPDVG</sequence>
<proteinExistence type="predicted"/>
<protein>
    <submittedName>
        <fullName evidence="4">Response regulator receiver protein</fullName>
    </submittedName>
</protein>
<accession>F9U8L5</accession>
<dbReference type="InterPro" id="IPR001789">
    <property type="entry name" value="Sig_transdc_resp-reg_receiver"/>
</dbReference>
<evidence type="ECO:0000313" key="5">
    <source>
        <dbReference type="Proteomes" id="UP000005459"/>
    </source>
</evidence>
<dbReference type="GO" id="GO:0000160">
    <property type="term" value="P:phosphorelay signal transduction system"/>
    <property type="evidence" value="ECO:0007669"/>
    <property type="project" value="InterPro"/>
</dbReference>
<dbReference type="Proteomes" id="UP000005459">
    <property type="component" value="Unassembled WGS sequence"/>
</dbReference>
<dbReference type="Gene3D" id="3.40.50.2300">
    <property type="match status" value="1"/>
</dbReference>
<evidence type="ECO:0000313" key="4">
    <source>
        <dbReference type="EMBL" id="EGV19123.1"/>
    </source>
</evidence>
<evidence type="ECO:0000256" key="2">
    <source>
        <dbReference type="PROSITE-ProRule" id="PRU00169"/>
    </source>
</evidence>
<dbReference type="SUPFAM" id="SSF52172">
    <property type="entry name" value="CheY-like"/>
    <property type="match status" value="1"/>
</dbReference>
<feature type="modified residue" description="4-aspartylphosphate" evidence="2">
    <location>
        <position position="182"/>
    </location>
</feature>
<dbReference type="STRING" id="768671.ThimaDRAFT_1267"/>
<dbReference type="CDD" id="cd17546">
    <property type="entry name" value="REC_hyHK_CKI1_RcsC-like"/>
    <property type="match status" value="1"/>
</dbReference>
<dbReference type="Pfam" id="PF00072">
    <property type="entry name" value="Response_reg"/>
    <property type="match status" value="1"/>
</dbReference>
<dbReference type="PANTHER" id="PTHR45339">
    <property type="entry name" value="HYBRID SIGNAL TRANSDUCTION HISTIDINE KINASE J"/>
    <property type="match status" value="1"/>
</dbReference>
<gene>
    <name evidence="4" type="ORF">ThimaDRAFT_1267</name>
</gene>
<dbReference type="PROSITE" id="PS50110">
    <property type="entry name" value="RESPONSE_REGULATORY"/>
    <property type="match status" value="1"/>
</dbReference>
<feature type="domain" description="Response regulatory" evidence="3">
    <location>
        <begin position="133"/>
        <end position="250"/>
    </location>
</feature>
<dbReference type="InterPro" id="IPR011006">
    <property type="entry name" value="CheY-like_superfamily"/>
</dbReference>
<evidence type="ECO:0000259" key="3">
    <source>
        <dbReference type="PROSITE" id="PS50110"/>
    </source>
</evidence>
<dbReference type="AlphaFoldDB" id="F9U8L5"/>
<dbReference type="PANTHER" id="PTHR45339:SF3">
    <property type="entry name" value="HISTIDINE KINASE"/>
    <property type="match status" value="1"/>
</dbReference>
<keyword evidence="1 2" id="KW-0597">Phosphoprotein</keyword>
<name>F9U8L5_9GAMM</name>
<reference evidence="4 5" key="1">
    <citation type="submission" date="2011-06" db="EMBL/GenBank/DDBJ databases">
        <title>The draft genome of Thiocapsa marina 5811.</title>
        <authorList>
            <consortium name="US DOE Joint Genome Institute (JGI-PGF)"/>
            <person name="Lucas S."/>
            <person name="Han J."/>
            <person name="Cheng J.-F."/>
            <person name="Goodwin L."/>
            <person name="Pitluck S."/>
            <person name="Peters L."/>
            <person name="Land M.L."/>
            <person name="Hauser L."/>
            <person name="Vogl K."/>
            <person name="Liu Z."/>
            <person name="Imhoff J."/>
            <person name="Thiel V."/>
            <person name="Frigaard N.-U."/>
            <person name="Bryant D."/>
            <person name="Woyke T.J."/>
        </authorList>
    </citation>
    <scope>NUCLEOTIDE SEQUENCE [LARGE SCALE GENOMIC DNA]</scope>
    <source>
        <strain evidence="4 5">5811</strain>
    </source>
</reference>
<dbReference type="eggNOG" id="COG0784">
    <property type="taxonomic scope" value="Bacteria"/>
</dbReference>